<dbReference type="Proteomes" id="UP000095576">
    <property type="component" value="Unassembled WGS sequence"/>
</dbReference>
<evidence type="ECO:0000313" key="6">
    <source>
        <dbReference type="EMBL" id="KAB4451805.1"/>
    </source>
</evidence>
<gene>
    <name evidence="11" type="ORF">DW011_12395</name>
    <name evidence="4" type="ORF">ERS852511_04831</name>
    <name evidence="8" type="ORF">GAN59_20095</name>
    <name evidence="6" type="ORF">GAN75_21725</name>
    <name evidence="7" type="ORF">GAN91_26760</name>
    <name evidence="5" type="ORF">GAN93_15155</name>
    <name evidence="9" type="ORF">K0H07_16680</name>
    <name evidence="12" type="ORF">KQP68_07520</name>
    <name evidence="13" type="ORF">KQP74_04195</name>
    <name evidence="10" type="ORF">PO127_26855</name>
</gene>
<evidence type="ECO:0000313" key="10">
    <source>
        <dbReference type="EMBL" id="MDC2239366.1"/>
    </source>
</evidence>
<sequence>MKTRKNIYFKVVALAAIAIAFAMPAKAQLSDNGYANIDWQFNVPLSNNFADKASGWGMNFEGGYFVTPNLGLGLFLNYHSNHEYIPRETFKIGAGDVTTDQQHTMFQLPFGAAARYQWNRGGAVQPYVSAKLGAEYAKIRSNFNMLEARENSWGFYASPEVGVNVFPWVYGPGLHFALYYSYGTNKADVLHYSVDGLNNFGFRVGVSF</sequence>
<evidence type="ECO:0000313" key="12">
    <source>
        <dbReference type="EMBL" id="UYU68119.1"/>
    </source>
</evidence>
<dbReference type="EMBL" id="WCRW01000019">
    <property type="protein sequence ID" value="KAB4451805.1"/>
    <property type="molecule type" value="Genomic_DNA"/>
</dbReference>
<reference evidence="10" key="6">
    <citation type="submission" date="2022-10" db="EMBL/GenBank/DDBJ databases">
        <title>Human gut microbiome strain richness.</title>
        <authorList>
            <person name="Chen-Liaw A."/>
        </authorList>
    </citation>
    <scope>NUCLEOTIDE SEQUENCE</scope>
    <source>
        <strain evidence="10">1001283st1_A3_1001283B150304_161114</strain>
    </source>
</reference>
<organism evidence="11 15">
    <name type="scientific">Bacteroides thetaiotaomicron</name>
    <dbReference type="NCBI Taxonomy" id="818"/>
    <lineage>
        <taxon>Bacteria</taxon>
        <taxon>Pseudomonadati</taxon>
        <taxon>Bacteroidota</taxon>
        <taxon>Bacteroidia</taxon>
        <taxon>Bacteroidales</taxon>
        <taxon>Bacteroidaceae</taxon>
        <taxon>Bacteroides</taxon>
    </lineage>
</organism>
<evidence type="ECO:0000256" key="1">
    <source>
        <dbReference type="ARBA" id="ARBA00022729"/>
    </source>
</evidence>
<dbReference type="EMBL" id="JAHYQA010000010">
    <property type="protein sequence ID" value="MCE9238779.1"/>
    <property type="molecule type" value="Genomic_DNA"/>
</dbReference>
<dbReference type="InterPro" id="IPR011250">
    <property type="entry name" value="OMP/PagP_B-barrel"/>
</dbReference>
<feature type="chain" id="PRO_5002965854" evidence="2">
    <location>
        <begin position="28"/>
        <end position="208"/>
    </location>
</feature>
<dbReference type="Gene3D" id="2.40.160.20">
    <property type="match status" value="1"/>
</dbReference>
<dbReference type="InterPro" id="IPR027385">
    <property type="entry name" value="Beta-barrel_OMP"/>
</dbReference>
<evidence type="ECO:0000313" key="14">
    <source>
        <dbReference type="Proteomes" id="UP000095576"/>
    </source>
</evidence>
<protein>
    <submittedName>
        <fullName evidence="11">Porin family protein</fullName>
    </submittedName>
</protein>
<evidence type="ECO:0000313" key="19">
    <source>
        <dbReference type="Proteomes" id="UP000488521"/>
    </source>
</evidence>
<dbReference type="EMBL" id="WCRY01000052">
    <property type="protein sequence ID" value="KAB4470017.1"/>
    <property type="molecule type" value="Genomic_DNA"/>
</dbReference>
<evidence type="ECO:0000313" key="15">
    <source>
        <dbReference type="Proteomes" id="UP000283616"/>
    </source>
</evidence>
<accession>A0A0P0FET4</accession>
<evidence type="ECO:0000313" key="9">
    <source>
        <dbReference type="EMBL" id="MCE9238779.1"/>
    </source>
</evidence>
<dbReference type="SUPFAM" id="SSF56925">
    <property type="entry name" value="OMPA-like"/>
    <property type="match status" value="1"/>
</dbReference>
<dbReference type="EMBL" id="JAQNVG010000094">
    <property type="protein sequence ID" value="MDC2239366.1"/>
    <property type="molecule type" value="Genomic_DNA"/>
</dbReference>
<evidence type="ECO:0000256" key="2">
    <source>
        <dbReference type="SAM" id="SignalP"/>
    </source>
</evidence>
<evidence type="ECO:0000313" key="17">
    <source>
        <dbReference type="Proteomes" id="UP000436858"/>
    </source>
</evidence>
<reference evidence="11 15" key="2">
    <citation type="submission" date="2018-08" db="EMBL/GenBank/DDBJ databases">
        <title>A genome reference for cultivated species of the human gut microbiota.</title>
        <authorList>
            <person name="Zou Y."/>
            <person name="Xue W."/>
            <person name="Luo G."/>
        </authorList>
    </citation>
    <scope>NUCLEOTIDE SEQUENCE [LARGE SCALE GENOMIC DNA]</scope>
    <source>
        <strain evidence="11 15">AF37-12</strain>
    </source>
</reference>
<accession>C6ISX1</accession>
<dbReference type="AlphaFoldDB" id="A0A0P0FET4"/>
<reference evidence="16 17" key="3">
    <citation type="journal article" date="2019" name="Nat. Med.">
        <title>A library of human gut bacterial isolates paired with longitudinal multiomics data enables mechanistic microbiome research.</title>
        <authorList>
            <person name="Poyet M."/>
            <person name="Groussin M."/>
            <person name="Gibbons S.M."/>
            <person name="Avila-Pacheco J."/>
            <person name="Jiang X."/>
            <person name="Kearney S.M."/>
            <person name="Perrotta A.R."/>
            <person name="Berdy B."/>
            <person name="Zhao S."/>
            <person name="Lieberman T.D."/>
            <person name="Swanson P.K."/>
            <person name="Smith M."/>
            <person name="Roesemann S."/>
            <person name="Alexander J.E."/>
            <person name="Rich S.A."/>
            <person name="Livny J."/>
            <person name="Vlamakis H."/>
            <person name="Clish C."/>
            <person name="Bullock K."/>
            <person name="Deik A."/>
            <person name="Scott J."/>
            <person name="Pierce K.A."/>
            <person name="Xavier R.J."/>
            <person name="Alm E.J."/>
        </authorList>
    </citation>
    <scope>NUCLEOTIDE SEQUENCE [LARGE SCALE GENOMIC DNA]</scope>
    <source>
        <strain evidence="8 19">BIOML-A156</strain>
        <strain evidence="6 16">BIOML-A160</strain>
        <strain evidence="7 17">BIOML-A162</strain>
        <strain evidence="5 18">BIOML-A165</strain>
    </source>
</reference>
<dbReference type="RefSeq" id="WP_008763636.1">
    <property type="nucleotide sequence ID" value="NZ_BAABXH010000001.1"/>
</dbReference>
<dbReference type="Proteomes" id="UP001217776">
    <property type="component" value="Unassembled WGS sequence"/>
</dbReference>
<dbReference type="Proteomes" id="UP000283616">
    <property type="component" value="Unassembled WGS sequence"/>
</dbReference>
<feature type="signal peptide" evidence="2">
    <location>
        <begin position="1"/>
        <end position="27"/>
    </location>
</feature>
<evidence type="ECO:0000313" key="16">
    <source>
        <dbReference type="Proteomes" id="UP000436825"/>
    </source>
</evidence>
<evidence type="ECO:0000313" key="13">
    <source>
        <dbReference type="EMBL" id="UYU91845.1"/>
    </source>
</evidence>
<reference evidence="9" key="5">
    <citation type="submission" date="2021-07" db="EMBL/GenBank/DDBJ databases">
        <title>Comparative genomics of Bacteroides fragilis group isolates reveals species-dependent resistance mechanisms and validates clinical tools for resistance prediction.</title>
        <authorList>
            <person name="Wallace M.J."/>
            <person name="Jean S."/>
            <person name="Wallace M.A."/>
            <person name="Carey-Ann B.D."/>
            <person name="Dantas G."/>
        </authorList>
    </citation>
    <scope>NUCLEOTIDE SEQUENCE</scope>
    <source>
        <strain evidence="9">BJH_160</strain>
    </source>
</reference>
<dbReference type="PATRIC" id="fig|818.23.peg.4429"/>
<evidence type="ECO:0000313" key="4">
    <source>
        <dbReference type="EMBL" id="CUQ22566.1"/>
    </source>
</evidence>
<dbReference type="GeneID" id="60923615"/>
<dbReference type="EMBL" id="CZAP01000032">
    <property type="protein sequence ID" value="CUQ22566.1"/>
    <property type="molecule type" value="Genomic_DNA"/>
</dbReference>
<dbReference type="Proteomes" id="UP000436825">
    <property type="component" value="Unassembled WGS sequence"/>
</dbReference>
<evidence type="ECO:0000313" key="8">
    <source>
        <dbReference type="EMBL" id="KAB4470430.1"/>
    </source>
</evidence>
<dbReference type="EMBL" id="CP083685">
    <property type="protein sequence ID" value="UYU91845.1"/>
    <property type="molecule type" value="Genomic_DNA"/>
</dbReference>
<dbReference type="Proteomes" id="UP001162960">
    <property type="component" value="Chromosome"/>
</dbReference>
<dbReference type="Proteomes" id="UP000488521">
    <property type="component" value="Unassembled WGS sequence"/>
</dbReference>
<proteinExistence type="predicted"/>
<dbReference type="Proteomes" id="UP000460317">
    <property type="component" value="Unassembled WGS sequence"/>
</dbReference>
<dbReference type="Pfam" id="PF13505">
    <property type="entry name" value="OMP_b-brl"/>
    <property type="match status" value="1"/>
</dbReference>
<keyword evidence="1 2" id="KW-0732">Signal</keyword>
<dbReference type="OMA" id="YANIDWQ"/>
<evidence type="ECO:0000313" key="5">
    <source>
        <dbReference type="EMBL" id="KAB4451058.1"/>
    </source>
</evidence>
<reference evidence="4 14" key="1">
    <citation type="submission" date="2015-09" db="EMBL/GenBank/DDBJ databases">
        <authorList>
            <consortium name="Pathogen Informatics"/>
        </authorList>
    </citation>
    <scope>NUCLEOTIDE SEQUENCE [LARGE SCALE GENOMIC DNA]</scope>
    <source>
        <strain evidence="4 14">2789STDY5834899</strain>
    </source>
</reference>
<name>A0A0P0FET4_BACT4</name>
<reference evidence="12 20" key="4">
    <citation type="submission" date="2021-06" db="EMBL/GenBank/DDBJ databases">
        <title>Interrogation of the integrated mobile genetic elements in gut-associated Bacteroides with a consensus prediction approach.</title>
        <authorList>
            <person name="Campbell D.E."/>
            <person name="Leigh J.R."/>
            <person name="Kim T."/>
            <person name="England W."/>
            <person name="Whitaker R.J."/>
            <person name="Degnan P.H."/>
        </authorList>
    </citation>
    <scope>NUCLEOTIDE SEQUENCE</scope>
    <source>
        <strain evidence="13">VPI-3443</strain>
        <strain evidence="12 20">WAL8669</strain>
    </source>
</reference>
<dbReference type="KEGG" id="btho:Btheta7330_04302"/>
<feature type="domain" description="Outer membrane protein beta-barrel" evidence="3">
    <location>
        <begin position="14"/>
        <end position="208"/>
    </location>
</feature>
<evidence type="ECO:0000313" key="20">
    <source>
        <dbReference type="Proteomes" id="UP001156218"/>
    </source>
</evidence>
<dbReference type="EMBL" id="WCSB01000013">
    <property type="protein sequence ID" value="KAB4451058.1"/>
    <property type="molecule type" value="Genomic_DNA"/>
</dbReference>
<evidence type="ECO:0000313" key="18">
    <source>
        <dbReference type="Proteomes" id="UP000460317"/>
    </source>
</evidence>
<dbReference type="Proteomes" id="UP001156218">
    <property type="component" value="Chromosome"/>
</dbReference>
<evidence type="ECO:0000313" key="11">
    <source>
        <dbReference type="EMBL" id="RHL58457.1"/>
    </source>
</evidence>
<evidence type="ECO:0000259" key="3">
    <source>
        <dbReference type="Pfam" id="PF13505"/>
    </source>
</evidence>
<dbReference type="EMBL" id="CP083680">
    <property type="protein sequence ID" value="UYU68119.1"/>
    <property type="molecule type" value="Genomic_DNA"/>
</dbReference>
<dbReference type="Proteomes" id="UP001200544">
    <property type="component" value="Unassembled WGS sequence"/>
</dbReference>
<dbReference type="Proteomes" id="UP000436858">
    <property type="component" value="Unassembled WGS sequence"/>
</dbReference>
<evidence type="ECO:0000313" key="7">
    <source>
        <dbReference type="EMBL" id="KAB4470017.1"/>
    </source>
</evidence>
<dbReference type="EMBL" id="WCRS01000018">
    <property type="protein sequence ID" value="KAB4470430.1"/>
    <property type="molecule type" value="Genomic_DNA"/>
</dbReference>
<dbReference type="DNASU" id="1072526"/>
<dbReference type="EMBL" id="QROV01000013">
    <property type="protein sequence ID" value="RHL58457.1"/>
    <property type="molecule type" value="Genomic_DNA"/>
</dbReference>